<evidence type="ECO:0000313" key="2">
    <source>
        <dbReference type="EMBL" id="VDM65041.1"/>
    </source>
</evidence>
<reference evidence="2 3" key="1">
    <citation type="submission" date="2018-11" db="EMBL/GenBank/DDBJ databases">
        <authorList>
            <consortium name="Pathogen Informatics"/>
        </authorList>
    </citation>
    <scope>NUCLEOTIDE SEQUENCE [LARGE SCALE GENOMIC DNA]</scope>
</reference>
<evidence type="ECO:0000313" key="3">
    <source>
        <dbReference type="Proteomes" id="UP000270094"/>
    </source>
</evidence>
<protein>
    <recommendedName>
        <fullName evidence="1">PH-like domain-containing protein</fullName>
    </recommendedName>
</protein>
<sequence length="471" mass="54459">MILARVPVEGLHTIFLDKAPRSGALARKGDLVFAIKFIIPTHAAPTALAGGELARVLLQSGCHRFELKRVDPTPRADYEEQAFEYNYHITLSAEGEEEHEEMIVRFAEKFCYFVGGGFHEQILAEFPGMKLIFGEVRPQHNNVTLTSMAIGSMPNPGLFFVRGDYVTNYNEISNRHEYCSNFIQEDSVLYRFQLFHELFYTLWGEWGQSFLSFAHFEHDRRYLTLFFAVRLCEREEKLDGLRFAAYKISLPYAAIVQIIVDVGDSHNNTLYLKLKYPPQKMTLKIEVWQAVPRTQQCRSRNRRVVNMEQCKEWVSRFIKVMAIVKTFILKPSVSAQRLLQRPESDSFNFFSHVPPHQTPPPFRTLKSSNMTEAGYKNRLQLTKHSLTGDIIRALLNPYSFIQLAYVQAARKRLESFVVGRGFVRRDTWNDSITRHWNQDIPLVGLPTQLIITQNLQDAAYDVSMSDEERCV</sequence>
<organism evidence="2 3">
    <name type="scientific">Strongylus vulgaris</name>
    <name type="common">Blood worm</name>
    <dbReference type="NCBI Taxonomy" id="40348"/>
    <lineage>
        <taxon>Eukaryota</taxon>
        <taxon>Metazoa</taxon>
        <taxon>Ecdysozoa</taxon>
        <taxon>Nematoda</taxon>
        <taxon>Chromadorea</taxon>
        <taxon>Rhabditida</taxon>
        <taxon>Rhabditina</taxon>
        <taxon>Rhabditomorpha</taxon>
        <taxon>Strongyloidea</taxon>
        <taxon>Strongylidae</taxon>
        <taxon>Strongylus</taxon>
    </lineage>
</organism>
<dbReference type="AlphaFoldDB" id="A0A3P7HVS5"/>
<evidence type="ECO:0000259" key="1">
    <source>
        <dbReference type="Pfam" id="PF25359"/>
    </source>
</evidence>
<dbReference type="Pfam" id="PF25359">
    <property type="entry name" value="PH_met_RdRP"/>
    <property type="match status" value="1"/>
</dbReference>
<name>A0A3P7HVS5_STRVU</name>
<dbReference type="EMBL" id="UYYB01000050">
    <property type="protein sequence ID" value="VDM65041.1"/>
    <property type="molecule type" value="Genomic_DNA"/>
</dbReference>
<accession>A0A3P7HVS5</accession>
<keyword evidence="3" id="KW-1185">Reference proteome</keyword>
<proteinExistence type="predicted"/>
<dbReference type="InterPro" id="IPR057493">
    <property type="entry name" value="PH_RdRP-assoc"/>
</dbReference>
<dbReference type="Proteomes" id="UP000270094">
    <property type="component" value="Unassembled WGS sequence"/>
</dbReference>
<dbReference type="OrthoDB" id="5875777at2759"/>
<feature type="domain" description="PH-like" evidence="1">
    <location>
        <begin position="137"/>
        <end position="314"/>
    </location>
</feature>
<gene>
    <name evidence="2" type="ORF">SVUK_LOCUS39</name>
</gene>